<dbReference type="Pfam" id="PF08281">
    <property type="entry name" value="Sigma70_r4_2"/>
    <property type="match status" value="1"/>
</dbReference>
<dbReference type="Gene3D" id="1.10.10.10">
    <property type="entry name" value="Winged helix-like DNA-binding domain superfamily/Winged helix DNA-binding domain"/>
    <property type="match status" value="1"/>
</dbReference>
<reference evidence="7" key="1">
    <citation type="submission" date="2020-10" db="EMBL/GenBank/DDBJ databases">
        <authorList>
            <person name="Gilroy R."/>
        </authorList>
    </citation>
    <scope>NUCLEOTIDE SEQUENCE</scope>
    <source>
        <strain evidence="7">CHK158-818</strain>
    </source>
</reference>
<gene>
    <name evidence="7" type="ORF">IAB03_09685</name>
</gene>
<sequence length="159" mass="18845">MEVFISQLLNLQEKLFRSALFMTQDKTKAKDLLQETFLRILENKDKFRQNNNLSGWANKIMSNIFISDYRKFLIQKRYSDLIITDNDIAYLSEQDFMIRHSISDLMNAIEKLEDKRQTILKLFLAGLKYEEIAQEKNLPIGTVKSQIHQAKEELRKLLK</sequence>
<keyword evidence="2" id="KW-0805">Transcription regulation</keyword>
<comment type="similarity">
    <text evidence="1">Belongs to the sigma-70 factor family. ECF subfamily.</text>
</comment>
<dbReference type="Pfam" id="PF04542">
    <property type="entry name" value="Sigma70_r2"/>
    <property type="match status" value="1"/>
</dbReference>
<proteinExistence type="inferred from homology"/>
<evidence type="ECO:0000259" key="6">
    <source>
        <dbReference type="Pfam" id="PF08281"/>
    </source>
</evidence>
<dbReference type="GO" id="GO:0006352">
    <property type="term" value="P:DNA-templated transcription initiation"/>
    <property type="evidence" value="ECO:0007669"/>
    <property type="project" value="InterPro"/>
</dbReference>
<feature type="domain" description="RNA polymerase sigma-70 region 2" evidence="5">
    <location>
        <begin position="12"/>
        <end position="71"/>
    </location>
</feature>
<keyword evidence="3" id="KW-0731">Sigma factor</keyword>
<dbReference type="SUPFAM" id="SSF88659">
    <property type="entry name" value="Sigma3 and sigma4 domains of RNA polymerase sigma factors"/>
    <property type="match status" value="1"/>
</dbReference>
<dbReference type="PANTHER" id="PTHR43133">
    <property type="entry name" value="RNA POLYMERASE ECF-TYPE SIGMA FACTO"/>
    <property type="match status" value="1"/>
</dbReference>
<dbReference type="SUPFAM" id="SSF88946">
    <property type="entry name" value="Sigma2 domain of RNA polymerase sigma factors"/>
    <property type="match status" value="1"/>
</dbReference>
<dbReference type="Gene3D" id="1.10.1740.10">
    <property type="match status" value="1"/>
</dbReference>
<keyword evidence="4" id="KW-0804">Transcription</keyword>
<dbReference type="Proteomes" id="UP000824112">
    <property type="component" value="Unassembled WGS sequence"/>
</dbReference>
<evidence type="ECO:0000259" key="5">
    <source>
        <dbReference type="Pfam" id="PF04542"/>
    </source>
</evidence>
<organism evidence="7 8">
    <name type="scientific">Candidatus Gallibacteroides avistercoris</name>
    <dbReference type="NCBI Taxonomy" id="2840833"/>
    <lineage>
        <taxon>Bacteria</taxon>
        <taxon>Pseudomonadati</taxon>
        <taxon>Bacteroidota</taxon>
        <taxon>Bacteroidia</taxon>
        <taxon>Bacteroidales</taxon>
        <taxon>Bacteroidaceae</taxon>
        <taxon>Bacteroidaceae incertae sedis</taxon>
        <taxon>Candidatus Gallibacteroides</taxon>
    </lineage>
</organism>
<dbReference type="GO" id="GO:0003677">
    <property type="term" value="F:DNA binding"/>
    <property type="evidence" value="ECO:0007669"/>
    <property type="project" value="InterPro"/>
</dbReference>
<evidence type="ECO:0000313" key="7">
    <source>
        <dbReference type="EMBL" id="HIU56059.1"/>
    </source>
</evidence>
<comment type="caution">
    <text evidence="7">The sequence shown here is derived from an EMBL/GenBank/DDBJ whole genome shotgun (WGS) entry which is preliminary data.</text>
</comment>
<dbReference type="InterPro" id="IPR039425">
    <property type="entry name" value="RNA_pol_sigma-70-like"/>
</dbReference>
<feature type="domain" description="RNA polymerase sigma factor 70 region 4 type 2" evidence="6">
    <location>
        <begin position="104"/>
        <end position="154"/>
    </location>
</feature>
<name>A0A9D1SD57_9BACT</name>
<evidence type="ECO:0000256" key="1">
    <source>
        <dbReference type="ARBA" id="ARBA00010641"/>
    </source>
</evidence>
<dbReference type="CDD" id="cd06171">
    <property type="entry name" value="Sigma70_r4"/>
    <property type="match status" value="1"/>
</dbReference>
<dbReference type="PANTHER" id="PTHR43133:SF25">
    <property type="entry name" value="RNA POLYMERASE SIGMA FACTOR RFAY-RELATED"/>
    <property type="match status" value="1"/>
</dbReference>
<dbReference type="EMBL" id="DVNA01000222">
    <property type="protein sequence ID" value="HIU56059.1"/>
    <property type="molecule type" value="Genomic_DNA"/>
</dbReference>
<evidence type="ECO:0000256" key="3">
    <source>
        <dbReference type="ARBA" id="ARBA00023082"/>
    </source>
</evidence>
<dbReference type="NCBIfam" id="TIGR02937">
    <property type="entry name" value="sigma70-ECF"/>
    <property type="match status" value="1"/>
</dbReference>
<dbReference type="InterPro" id="IPR014284">
    <property type="entry name" value="RNA_pol_sigma-70_dom"/>
</dbReference>
<dbReference type="InterPro" id="IPR036388">
    <property type="entry name" value="WH-like_DNA-bd_sf"/>
</dbReference>
<accession>A0A9D1SD57</accession>
<dbReference type="InterPro" id="IPR013325">
    <property type="entry name" value="RNA_pol_sigma_r2"/>
</dbReference>
<evidence type="ECO:0000313" key="8">
    <source>
        <dbReference type="Proteomes" id="UP000824112"/>
    </source>
</evidence>
<protein>
    <submittedName>
        <fullName evidence="7">Sigma-70 family RNA polymerase sigma factor</fullName>
    </submittedName>
</protein>
<evidence type="ECO:0000256" key="4">
    <source>
        <dbReference type="ARBA" id="ARBA00023163"/>
    </source>
</evidence>
<dbReference type="InterPro" id="IPR013249">
    <property type="entry name" value="RNA_pol_sigma70_r4_t2"/>
</dbReference>
<evidence type="ECO:0000256" key="2">
    <source>
        <dbReference type="ARBA" id="ARBA00023015"/>
    </source>
</evidence>
<reference evidence="7" key="2">
    <citation type="journal article" date="2021" name="PeerJ">
        <title>Extensive microbial diversity within the chicken gut microbiome revealed by metagenomics and culture.</title>
        <authorList>
            <person name="Gilroy R."/>
            <person name="Ravi A."/>
            <person name="Getino M."/>
            <person name="Pursley I."/>
            <person name="Horton D.L."/>
            <person name="Alikhan N.F."/>
            <person name="Baker D."/>
            <person name="Gharbi K."/>
            <person name="Hall N."/>
            <person name="Watson M."/>
            <person name="Adriaenssens E.M."/>
            <person name="Foster-Nyarko E."/>
            <person name="Jarju S."/>
            <person name="Secka A."/>
            <person name="Antonio M."/>
            <person name="Oren A."/>
            <person name="Chaudhuri R.R."/>
            <person name="La Ragione R."/>
            <person name="Hildebrand F."/>
            <person name="Pallen M.J."/>
        </authorList>
    </citation>
    <scope>NUCLEOTIDE SEQUENCE</scope>
    <source>
        <strain evidence="7">CHK158-818</strain>
    </source>
</reference>
<dbReference type="AlphaFoldDB" id="A0A9D1SD57"/>
<dbReference type="GO" id="GO:0016987">
    <property type="term" value="F:sigma factor activity"/>
    <property type="evidence" value="ECO:0007669"/>
    <property type="project" value="UniProtKB-KW"/>
</dbReference>
<dbReference type="InterPro" id="IPR013324">
    <property type="entry name" value="RNA_pol_sigma_r3/r4-like"/>
</dbReference>
<dbReference type="InterPro" id="IPR007627">
    <property type="entry name" value="RNA_pol_sigma70_r2"/>
</dbReference>